<evidence type="ECO:0000256" key="1">
    <source>
        <dbReference type="SAM" id="MobiDB-lite"/>
    </source>
</evidence>
<dbReference type="AlphaFoldDB" id="A0A9K3KZH2"/>
<gene>
    <name evidence="3" type="ORF">IV203_008069</name>
</gene>
<reference evidence="3" key="2">
    <citation type="submission" date="2021-04" db="EMBL/GenBank/DDBJ databases">
        <authorList>
            <person name="Podell S."/>
        </authorList>
    </citation>
    <scope>NUCLEOTIDE SEQUENCE</scope>
    <source>
        <strain evidence="3">Hildebrandi</strain>
    </source>
</reference>
<evidence type="ECO:0000313" key="3">
    <source>
        <dbReference type="EMBL" id="KAG7352021.1"/>
    </source>
</evidence>
<evidence type="ECO:0000313" key="4">
    <source>
        <dbReference type="Proteomes" id="UP000693970"/>
    </source>
</evidence>
<dbReference type="Proteomes" id="UP000693970">
    <property type="component" value="Unassembled WGS sequence"/>
</dbReference>
<accession>A0A9K3KZH2</accession>
<proteinExistence type="predicted"/>
<feature type="chain" id="PRO_5039932854" evidence="2">
    <location>
        <begin position="19"/>
        <end position="136"/>
    </location>
</feature>
<reference evidence="3" key="1">
    <citation type="journal article" date="2021" name="Sci. Rep.">
        <title>Diploid genomic architecture of Nitzschia inconspicua, an elite biomass production diatom.</title>
        <authorList>
            <person name="Oliver A."/>
            <person name="Podell S."/>
            <person name="Pinowska A."/>
            <person name="Traller J.C."/>
            <person name="Smith S.R."/>
            <person name="McClure R."/>
            <person name="Beliaev A."/>
            <person name="Bohutskyi P."/>
            <person name="Hill E.A."/>
            <person name="Rabines A."/>
            <person name="Zheng H."/>
            <person name="Allen L.Z."/>
            <person name="Kuo A."/>
            <person name="Grigoriev I.V."/>
            <person name="Allen A.E."/>
            <person name="Hazlebeck D."/>
            <person name="Allen E.E."/>
        </authorList>
    </citation>
    <scope>NUCLEOTIDE SEQUENCE</scope>
    <source>
        <strain evidence="3">Hildebrandi</strain>
    </source>
</reference>
<dbReference type="EMBL" id="JAGRRH010000017">
    <property type="protein sequence ID" value="KAG7352021.1"/>
    <property type="molecule type" value="Genomic_DNA"/>
</dbReference>
<keyword evidence="4" id="KW-1185">Reference proteome</keyword>
<protein>
    <submittedName>
        <fullName evidence="3">Uncharacterized protein</fullName>
    </submittedName>
</protein>
<keyword evidence="2" id="KW-0732">Signal</keyword>
<name>A0A9K3KZH2_9STRA</name>
<feature type="region of interest" description="Disordered" evidence="1">
    <location>
        <begin position="59"/>
        <end position="84"/>
    </location>
</feature>
<feature type="signal peptide" evidence="2">
    <location>
        <begin position="1"/>
        <end position="18"/>
    </location>
</feature>
<evidence type="ECO:0000256" key="2">
    <source>
        <dbReference type="SAM" id="SignalP"/>
    </source>
</evidence>
<comment type="caution">
    <text evidence="3">The sequence shown here is derived from an EMBL/GenBank/DDBJ whole genome shotgun (WGS) entry which is preliminary data.</text>
</comment>
<organism evidence="3 4">
    <name type="scientific">Nitzschia inconspicua</name>
    <dbReference type="NCBI Taxonomy" id="303405"/>
    <lineage>
        <taxon>Eukaryota</taxon>
        <taxon>Sar</taxon>
        <taxon>Stramenopiles</taxon>
        <taxon>Ochrophyta</taxon>
        <taxon>Bacillariophyta</taxon>
        <taxon>Bacillariophyceae</taxon>
        <taxon>Bacillariophycidae</taxon>
        <taxon>Bacillariales</taxon>
        <taxon>Bacillariaceae</taxon>
        <taxon>Nitzschia</taxon>
    </lineage>
</organism>
<dbReference type="OrthoDB" id="53923at2759"/>
<sequence length="136" mass="16023">MKVLSVLSFLALTATTIAQVSHNNKDHTMQRTLKTDERTLAAVQDHHDRRMAKLREMIQDRRRSVDDHNAGRRRLSEEDYDRASRQLHNFQRKLAHMEETNSKEHHMERISEMQSLEDPSRLDNMAARVTMGKFNN</sequence>